<keyword evidence="2" id="KW-0812">Transmembrane</keyword>
<dbReference type="InterPro" id="IPR008979">
    <property type="entry name" value="Galactose-bd-like_sf"/>
</dbReference>
<evidence type="ECO:0000313" key="5">
    <source>
        <dbReference type="EMBL" id="MBB6472130.1"/>
    </source>
</evidence>
<dbReference type="SUPFAM" id="SSF49785">
    <property type="entry name" value="Galactose-binding domain-like"/>
    <property type="match status" value="1"/>
</dbReference>
<dbReference type="Proteomes" id="UP000555564">
    <property type="component" value="Unassembled WGS sequence"/>
</dbReference>
<evidence type="ECO:0000256" key="1">
    <source>
        <dbReference type="SAM" id="MobiDB-lite"/>
    </source>
</evidence>
<evidence type="ECO:0000313" key="6">
    <source>
        <dbReference type="Proteomes" id="UP000555564"/>
    </source>
</evidence>
<feature type="compositionally biased region" description="Low complexity" evidence="1">
    <location>
        <begin position="1"/>
        <end position="28"/>
    </location>
</feature>
<dbReference type="Pfam" id="PF24607">
    <property type="entry name" value="CBM_AftD"/>
    <property type="match status" value="1"/>
</dbReference>
<evidence type="ECO:0000259" key="3">
    <source>
        <dbReference type="Pfam" id="PF11847"/>
    </source>
</evidence>
<name>A0A7X0M598_9ACTN</name>
<dbReference type="Gene3D" id="2.60.120.260">
    <property type="entry name" value="Galactose-binding domain-like"/>
    <property type="match status" value="2"/>
</dbReference>
<feature type="compositionally biased region" description="Basic and acidic residues" evidence="1">
    <location>
        <begin position="1425"/>
        <end position="1439"/>
    </location>
</feature>
<feature type="transmembrane region" description="Helical" evidence="2">
    <location>
        <begin position="247"/>
        <end position="268"/>
    </location>
</feature>
<proteinExistence type="predicted"/>
<keyword evidence="5" id="KW-0808">Transferase</keyword>
<feature type="domain" description="Alpha-(1-&gt;3)-arabinofuranosyltransferase N-terminal GT-C" evidence="3">
    <location>
        <begin position="55"/>
        <end position="700"/>
    </location>
</feature>
<feature type="compositionally biased region" description="Acidic residues" evidence="1">
    <location>
        <begin position="1415"/>
        <end position="1424"/>
    </location>
</feature>
<evidence type="ECO:0000256" key="2">
    <source>
        <dbReference type="SAM" id="Phobius"/>
    </source>
</evidence>
<feature type="compositionally biased region" description="Basic and acidic residues" evidence="1">
    <location>
        <begin position="1372"/>
        <end position="1392"/>
    </location>
</feature>
<organism evidence="5 6">
    <name type="scientific">Sphaerisporangium rubeum</name>
    <dbReference type="NCBI Taxonomy" id="321317"/>
    <lineage>
        <taxon>Bacteria</taxon>
        <taxon>Bacillati</taxon>
        <taxon>Actinomycetota</taxon>
        <taxon>Actinomycetes</taxon>
        <taxon>Streptosporangiales</taxon>
        <taxon>Streptosporangiaceae</taxon>
        <taxon>Sphaerisporangium</taxon>
    </lineage>
</organism>
<evidence type="ECO:0000259" key="4">
    <source>
        <dbReference type="Pfam" id="PF24607"/>
    </source>
</evidence>
<feature type="transmembrane region" description="Helical" evidence="2">
    <location>
        <begin position="426"/>
        <end position="448"/>
    </location>
</feature>
<dbReference type="Pfam" id="PF11847">
    <property type="entry name" value="GT-C_AftD"/>
    <property type="match status" value="1"/>
</dbReference>
<keyword evidence="2" id="KW-1133">Transmembrane helix</keyword>
<dbReference type="EC" id="2.4.2.-" evidence="5"/>
<dbReference type="EMBL" id="JACHIU010000001">
    <property type="protein sequence ID" value="MBB6472130.1"/>
    <property type="molecule type" value="Genomic_DNA"/>
</dbReference>
<feature type="transmembrane region" description="Helical" evidence="2">
    <location>
        <begin position="212"/>
        <end position="235"/>
    </location>
</feature>
<feature type="transmembrane region" description="Helical" evidence="2">
    <location>
        <begin position="1232"/>
        <end position="1252"/>
    </location>
</feature>
<comment type="caution">
    <text evidence="5">The sequence shown here is derived from an EMBL/GenBank/DDBJ whole genome shotgun (WGS) entry which is preliminary data.</text>
</comment>
<feature type="transmembrane region" description="Helical" evidence="2">
    <location>
        <begin position="1273"/>
        <end position="1300"/>
    </location>
</feature>
<feature type="transmembrane region" description="Helical" evidence="2">
    <location>
        <begin position="1312"/>
        <end position="1332"/>
    </location>
</feature>
<protein>
    <submittedName>
        <fullName evidence="5">Arabinofuranan 3-O-arabinosyltransferase</fullName>
        <ecNumber evidence="5">2.4.2.-</ecNumber>
    </submittedName>
</protein>
<feature type="compositionally biased region" description="Basic and acidic residues" evidence="1">
    <location>
        <begin position="1400"/>
        <end position="1414"/>
    </location>
</feature>
<feature type="transmembrane region" description="Helical" evidence="2">
    <location>
        <begin position="324"/>
        <end position="343"/>
    </location>
</feature>
<feature type="transmembrane region" description="Helical" evidence="2">
    <location>
        <begin position="350"/>
        <end position="369"/>
    </location>
</feature>
<accession>A0A7X0M598</accession>
<reference evidence="5 6" key="1">
    <citation type="submission" date="2020-08" db="EMBL/GenBank/DDBJ databases">
        <title>Sequencing the genomes of 1000 actinobacteria strains.</title>
        <authorList>
            <person name="Klenk H.-P."/>
        </authorList>
    </citation>
    <scope>NUCLEOTIDE SEQUENCE [LARGE SCALE GENOMIC DNA]</scope>
    <source>
        <strain evidence="5 6">DSM 44936</strain>
    </source>
</reference>
<keyword evidence="2" id="KW-0472">Membrane</keyword>
<dbReference type="GO" id="GO:0016757">
    <property type="term" value="F:glycosyltransferase activity"/>
    <property type="evidence" value="ECO:0007669"/>
    <property type="project" value="UniProtKB-KW"/>
</dbReference>
<feature type="region of interest" description="Disordered" evidence="1">
    <location>
        <begin position="947"/>
        <end position="986"/>
    </location>
</feature>
<keyword evidence="6" id="KW-1185">Reference proteome</keyword>
<sequence>MLNRPHAGPAGHAEPAGPPADGHAEPAASAPERRDPGVDERLRGRLHRLACSLLLVTLAMLTQPGRLISDTKIDLAMTPAAFLGRAVELWDTAQFGQLQNQVAGYLFPMGPFFLLGRTAGLDGWVVQRLWTALLLVLAFAGAERLMARLGVGTPRTRLIGALAYALAPRALTMAGVLSAEFQPAALLPWIMLPLVTAALGGNRVICAARSAFAVALCGGVNAAAVVAVLVLPGLYIVTRDAYRLRLLAWWGFGVAAATVWWTLPLLLFSRYGFSFLPYTESAGTTTAVTSLPNVLRGTPDWVSWIYTGAGPSEPVGFELATRPLLVVATCVVAALGLAGLLRADLRERRFLALAVLAGTLIAVSGHISLLEPGFAGHVRDLLDGPLAPLRNLRKFDAVLRLPVAIGLAHLLATARLPRTTRARPVLAGVALAALTVTVVPAVTLGMAASGSLRDIPDYWRQAASWLNDHAGRQGVLAVPGSRFGEYTWGRPLDEPSQQLLTVRWAQRQVAAAGSLGLVRLLDAVDQRLSTGYGSPGAAPVLARMGVRYLLVRNDLDRRELTGAWPARVHQALDASPGLTKVAEFGPPSGGGWTDDALDGLDQRYPSLEVYEVAAADPAVSLLPAGDLTRLYGGPEGLLALADHGLLGPGPVVLNDDDAAGAEPRQVFVTDSLRRRQRQFGELRVSISPTLTAGETPRRAGAVDDYVEDDWKPYWATARLQGVAEVSASSSASGPEAIRDLHVEGALPYAAIDGDPRTAWRSGGWGGAKGQWLKVGFGRPLDVPEARVAFVADPALGPFPARVAVETDAGRLEQDVAATGAPQRLAVPKGRATWLRIQVLAVGGTPDAAGDGTSVAISELSVPGLLPSRTIVSPVVDVPENGQVLTRAPEGAACVEGSTRWVCSPSLARPGEEGYAFDHEFTAAADAERTVSGYAVLRDPALVDRYTRPGGPPVVRGSSAWSGDPAVQPRSAFDGDPATTWVTSDDDTSPELTIAWEGRRDISRLTVRRPPTARPPTSVIVTGSSGAVRGGWIGDDGVVRFPPLRTDRLALRFAGPGSLQVGEVVVPGVDPLPGASRDRFTLRCGLGPTLLVNGTQLRSRAEGTFGDVLAGRPLRYVTCGPAPVVAGRNHVIVSPLDPFRVDSAVLAGAAVARLPHTGTAVARDLTGTTRTVDVTAPDASYLVVAENHNPGWRATAGGQVLEPVRIDGWRQGWAVPAGFSGRVTLTFTPDAPFRWTLLGGAGALVAVLFFALLRVVGRRRADAGRWDGAGRATVLLASAAAGLWAAGLAGLVVAPLCAWLFTRAGPRRSAVWVPAAALVVSGVVLAYGAGPLFTDVLPQLLALPVLGALLAVLARSGGAAGEAAAEQAERLLDGEVGDRGDGHRDQADDRQDGPEPAGARLKPERAVQDRDHEDVPQEDTVGDPAEEGRHGAAEDPAPRR</sequence>
<feature type="transmembrane region" description="Helical" evidence="2">
    <location>
        <begin position="397"/>
        <end position="414"/>
    </location>
</feature>
<keyword evidence="5" id="KW-0328">Glycosyltransferase</keyword>
<feature type="region of interest" description="Disordered" evidence="1">
    <location>
        <begin position="1"/>
        <end position="37"/>
    </location>
</feature>
<feature type="region of interest" description="Disordered" evidence="1">
    <location>
        <begin position="1372"/>
        <end position="1439"/>
    </location>
</feature>
<dbReference type="InterPro" id="IPR056997">
    <property type="entry name" value="CBM_AftD"/>
</dbReference>
<dbReference type="InterPro" id="IPR021798">
    <property type="entry name" value="AftD_N"/>
</dbReference>
<gene>
    <name evidence="5" type="ORF">BJ992_001561</name>
</gene>
<feature type="domain" description="Arabinofuranosyltransferase D third carbohydrate binding module" evidence="4">
    <location>
        <begin position="959"/>
        <end position="1051"/>
    </location>
</feature>